<accession>A0ABS7UKK0</accession>
<dbReference type="PANTHER" id="PTHR43386:SF1">
    <property type="entry name" value="D,D-DIPEPTIDE TRANSPORT SYSTEM PERMEASE PROTEIN DDPC-RELATED"/>
    <property type="match status" value="1"/>
</dbReference>
<dbReference type="Pfam" id="PF00528">
    <property type="entry name" value="BPD_transp_1"/>
    <property type="match status" value="1"/>
</dbReference>
<feature type="transmembrane region" description="Helical" evidence="7">
    <location>
        <begin position="192"/>
        <end position="214"/>
    </location>
</feature>
<keyword evidence="6 7" id="KW-0472">Membrane</keyword>
<comment type="caution">
    <text evidence="10">The sequence shown here is derived from an EMBL/GenBank/DDBJ whole genome shotgun (WGS) entry which is preliminary data.</text>
</comment>
<name>A0ABS7UKK0_9ACTN</name>
<feature type="domain" description="ABC transmembrane type-1" evidence="9">
    <location>
        <begin position="118"/>
        <end position="321"/>
    </location>
</feature>
<keyword evidence="3" id="KW-1003">Cell membrane</keyword>
<dbReference type="EMBL" id="JAIQZJ010000025">
    <property type="protein sequence ID" value="MBZ5741186.1"/>
    <property type="molecule type" value="Genomic_DNA"/>
</dbReference>
<organism evidence="10 11">
    <name type="scientific">Nocardioides mangrovi</name>
    <dbReference type="NCBI Taxonomy" id="2874580"/>
    <lineage>
        <taxon>Bacteria</taxon>
        <taxon>Bacillati</taxon>
        <taxon>Actinomycetota</taxon>
        <taxon>Actinomycetes</taxon>
        <taxon>Propionibacteriales</taxon>
        <taxon>Nocardioidaceae</taxon>
        <taxon>Nocardioides</taxon>
    </lineage>
</organism>
<dbReference type="InterPro" id="IPR025966">
    <property type="entry name" value="OppC_N"/>
</dbReference>
<dbReference type="Pfam" id="PF12911">
    <property type="entry name" value="OppC_N"/>
    <property type="match status" value="1"/>
</dbReference>
<keyword evidence="4 7" id="KW-0812">Transmembrane</keyword>
<evidence type="ECO:0000313" key="11">
    <source>
        <dbReference type="Proteomes" id="UP000780875"/>
    </source>
</evidence>
<keyword evidence="5 7" id="KW-1133">Transmembrane helix</keyword>
<dbReference type="Proteomes" id="UP000780875">
    <property type="component" value="Unassembled WGS sequence"/>
</dbReference>
<comment type="similarity">
    <text evidence="7">Belongs to the binding-protein-dependent transport system permease family.</text>
</comment>
<feature type="transmembrane region" description="Helical" evidence="7">
    <location>
        <begin position="46"/>
        <end position="65"/>
    </location>
</feature>
<dbReference type="PROSITE" id="PS50928">
    <property type="entry name" value="ABC_TM1"/>
    <property type="match status" value="1"/>
</dbReference>
<evidence type="ECO:0000256" key="2">
    <source>
        <dbReference type="ARBA" id="ARBA00022448"/>
    </source>
</evidence>
<evidence type="ECO:0000256" key="4">
    <source>
        <dbReference type="ARBA" id="ARBA00022692"/>
    </source>
</evidence>
<gene>
    <name evidence="10" type="ORF">K8U61_23705</name>
</gene>
<dbReference type="Gene3D" id="1.10.3720.10">
    <property type="entry name" value="MetI-like"/>
    <property type="match status" value="1"/>
</dbReference>
<evidence type="ECO:0000313" key="10">
    <source>
        <dbReference type="EMBL" id="MBZ5741186.1"/>
    </source>
</evidence>
<reference evidence="10 11" key="1">
    <citation type="submission" date="2021-09" db="EMBL/GenBank/DDBJ databases">
        <title>Whole genome sequence of Nocardioides sp. GBK3QG-3.</title>
        <authorList>
            <person name="Tuo L."/>
        </authorList>
    </citation>
    <scope>NUCLEOTIDE SEQUENCE [LARGE SCALE GENOMIC DNA]</scope>
    <source>
        <strain evidence="10 11">GBK3QG-3</strain>
    </source>
</reference>
<dbReference type="InterPro" id="IPR035906">
    <property type="entry name" value="MetI-like_sf"/>
</dbReference>
<protein>
    <submittedName>
        <fullName evidence="10">ABC transporter permease</fullName>
    </submittedName>
</protein>
<evidence type="ECO:0000256" key="1">
    <source>
        <dbReference type="ARBA" id="ARBA00004651"/>
    </source>
</evidence>
<feature type="transmembrane region" description="Helical" evidence="7">
    <location>
        <begin position="157"/>
        <end position="180"/>
    </location>
</feature>
<evidence type="ECO:0000256" key="7">
    <source>
        <dbReference type="RuleBase" id="RU363032"/>
    </source>
</evidence>
<evidence type="ECO:0000256" key="6">
    <source>
        <dbReference type="ARBA" id="ARBA00023136"/>
    </source>
</evidence>
<feature type="transmembrane region" description="Helical" evidence="7">
    <location>
        <begin position="300"/>
        <end position="321"/>
    </location>
</feature>
<dbReference type="PANTHER" id="PTHR43386">
    <property type="entry name" value="OLIGOPEPTIDE TRANSPORT SYSTEM PERMEASE PROTEIN APPC"/>
    <property type="match status" value="1"/>
</dbReference>
<dbReference type="InterPro" id="IPR050366">
    <property type="entry name" value="BP-dependent_transpt_permease"/>
</dbReference>
<feature type="region of interest" description="Disordered" evidence="8">
    <location>
        <begin position="1"/>
        <end position="33"/>
    </location>
</feature>
<feature type="transmembrane region" description="Helical" evidence="7">
    <location>
        <begin position="245"/>
        <end position="265"/>
    </location>
</feature>
<evidence type="ECO:0000256" key="8">
    <source>
        <dbReference type="SAM" id="MobiDB-lite"/>
    </source>
</evidence>
<evidence type="ECO:0000259" key="9">
    <source>
        <dbReference type="PROSITE" id="PS50928"/>
    </source>
</evidence>
<evidence type="ECO:0000256" key="3">
    <source>
        <dbReference type="ARBA" id="ARBA00022475"/>
    </source>
</evidence>
<dbReference type="CDD" id="cd06261">
    <property type="entry name" value="TM_PBP2"/>
    <property type="match status" value="1"/>
</dbReference>
<evidence type="ECO:0000256" key="5">
    <source>
        <dbReference type="ARBA" id="ARBA00022989"/>
    </source>
</evidence>
<sequence>MTASPVNEREPESAQQAADRRAASGPASKSPTQLAMARFRKDKKSMAALVIVILYLLAAIAGPILKLAGVLDPFSSDQDAIGPDALPSGKWWGITWDHPLGIEPGIGRDVLSRIWLGLTYSLTVALAASVIAVLLGVVLGIIAGYAGGWVDAIIGRLIDLVLAFPQTLLLLAASSVGIALLTDTFHVPAGPLAQGLFVILVLGLFGWTGTARLIRGQVLSLREREFVDAARLYGASRRRIWFKELLPNLWAPVLVTFTLYMPAFISAEAALSYLGVSVRPPTPTLGNILKDSIQYATGDFMYFFMPAFLIALIVVSFNLLGDGLRDALDPKGDR</sequence>
<dbReference type="SUPFAM" id="SSF161098">
    <property type="entry name" value="MetI-like"/>
    <property type="match status" value="1"/>
</dbReference>
<dbReference type="RefSeq" id="WP_224125482.1">
    <property type="nucleotide sequence ID" value="NZ_JAIQZJ010000025.1"/>
</dbReference>
<proteinExistence type="inferred from homology"/>
<dbReference type="InterPro" id="IPR000515">
    <property type="entry name" value="MetI-like"/>
</dbReference>
<feature type="transmembrane region" description="Helical" evidence="7">
    <location>
        <begin position="120"/>
        <end position="145"/>
    </location>
</feature>
<comment type="subcellular location">
    <subcellularLocation>
        <location evidence="1 7">Cell membrane</location>
        <topology evidence="1 7">Multi-pass membrane protein</topology>
    </subcellularLocation>
</comment>
<keyword evidence="2 7" id="KW-0813">Transport</keyword>
<keyword evidence="11" id="KW-1185">Reference proteome</keyword>
<feature type="compositionally biased region" description="Basic and acidic residues" evidence="8">
    <location>
        <begin position="7"/>
        <end position="22"/>
    </location>
</feature>